<dbReference type="InterPro" id="IPR013083">
    <property type="entry name" value="Znf_RING/FYVE/PHD"/>
</dbReference>
<dbReference type="EMBL" id="PGOL01001231">
    <property type="protein sequence ID" value="PKI59811.1"/>
    <property type="molecule type" value="Genomic_DNA"/>
</dbReference>
<evidence type="ECO:0000313" key="7">
    <source>
        <dbReference type="EMBL" id="PKI59811.1"/>
    </source>
</evidence>
<evidence type="ECO:0000256" key="1">
    <source>
        <dbReference type="ARBA" id="ARBA00022723"/>
    </source>
</evidence>
<gene>
    <name evidence="6" type="ORF">CDL15_Pgr011106</name>
    <name evidence="7" type="ORF">CRG98_019817</name>
</gene>
<name>A0A218XPT5_PUNGR</name>
<comment type="caution">
    <text evidence="6">The sequence shown here is derived from an EMBL/GenBank/DDBJ whole genome shotgun (WGS) entry which is preliminary data.</text>
</comment>
<evidence type="ECO:0000313" key="9">
    <source>
        <dbReference type="Proteomes" id="UP000233551"/>
    </source>
</evidence>
<dbReference type="PANTHER" id="PTHR45969:SF5">
    <property type="entry name" value="E3 UBIQUITIN-PROTEIN LIGASE RHA2A"/>
    <property type="match status" value="1"/>
</dbReference>
<evidence type="ECO:0000259" key="5">
    <source>
        <dbReference type="PROSITE" id="PS50089"/>
    </source>
</evidence>
<organism evidence="6 8">
    <name type="scientific">Punica granatum</name>
    <name type="common">Pomegranate</name>
    <dbReference type="NCBI Taxonomy" id="22663"/>
    <lineage>
        <taxon>Eukaryota</taxon>
        <taxon>Viridiplantae</taxon>
        <taxon>Streptophyta</taxon>
        <taxon>Embryophyta</taxon>
        <taxon>Tracheophyta</taxon>
        <taxon>Spermatophyta</taxon>
        <taxon>Magnoliopsida</taxon>
        <taxon>eudicotyledons</taxon>
        <taxon>Gunneridae</taxon>
        <taxon>Pentapetalae</taxon>
        <taxon>rosids</taxon>
        <taxon>malvids</taxon>
        <taxon>Myrtales</taxon>
        <taxon>Lythraceae</taxon>
        <taxon>Punica</taxon>
    </lineage>
</organism>
<keyword evidence="1" id="KW-0479">Metal-binding</keyword>
<evidence type="ECO:0000313" key="6">
    <source>
        <dbReference type="EMBL" id="OWM86282.1"/>
    </source>
</evidence>
<dbReference type="Proteomes" id="UP000197138">
    <property type="component" value="Unassembled WGS sequence"/>
</dbReference>
<dbReference type="PROSITE" id="PS50089">
    <property type="entry name" value="ZF_RING_2"/>
    <property type="match status" value="1"/>
</dbReference>
<dbReference type="PANTHER" id="PTHR45969">
    <property type="entry name" value="RING ZINC FINGER PROTEIN-RELATED"/>
    <property type="match status" value="1"/>
</dbReference>
<dbReference type="GO" id="GO:0008270">
    <property type="term" value="F:zinc ion binding"/>
    <property type="evidence" value="ECO:0007669"/>
    <property type="project" value="UniProtKB-KW"/>
</dbReference>
<evidence type="ECO:0000256" key="2">
    <source>
        <dbReference type="ARBA" id="ARBA00022771"/>
    </source>
</evidence>
<keyword evidence="2 4" id="KW-0863">Zinc-finger</keyword>
<dbReference type="Proteomes" id="UP000233551">
    <property type="component" value="Unassembled WGS sequence"/>
</dbReference>
<protein>
    <recommendedName>
        <fullName evidence="5">RING-type domain-containing protein</fullName>
    </recommendedName>
</protein>
<dbReference type="SUPFAM" id="SSF57850">
    <property type="entry name" value="RING/U-box"/>
    <property type="match status" value="1"/>
</dbReference>
<reference evidence="8" key="1">
    <citation type="journal article" date="2017" name="Plant J.">
        <title>The pomegranate (Punica granatum L.) genome and the genomics of punicalagin biosynthesis.</title>
        <authorList>
            <person name="Qin G."/>
            <person name="Xu C."/>
            <person name="Ming R."/>
            <person name="Tang H."/>
            <person name="Guyot R."/>
            <person name="Kramer E.M."/>
            <person name="Hu Y."/>
            <person name="Yi X."/>
            <person name="Qi Y."/>
            <person name="Xu X."/>
            <person name="Gao Z."/>
            <person name="Pan H."/>
            <person name="Jian J."/>
            <person name="Tian Y."/>
            <person name="Yue Z."/>
            <person name="Xu Y."/>
        </authorList>
    </citation>
    <scope>NUCLEOTIDE SEQUENCE [LARGE SCALE GENOMIC DNA]</scope>
    <source>
        <strain evidence="8">cv. Dabenzi</strain>
    </source>
</reference>
<dbReference type="GeneID" id="116211845"/>
<sequence>MGLQSQLNDVASDSIPLLLLSLIAACFGHLRSSLSALLHSLGLPRSSQPIRLDDPLLASRGSCLAGLVALTDQLNLNRALSHRFSSSSSSAAAAATSSSSPSDQHLCIVCLSSLRDGDYVRRLPCRHVFHKACFDGWLDCRNYSCPLCRAPLAPPERVDCTAPRVGAALVSWFSPR</sequence>
<reference evidence="7 9" key="3">
    <citation type="submission" date="2017-11" db="EMBL/GenBank/DDBJ databases">
        <title>De-novo sequencing of pomegranate (Punica granatum L.) genome.</title>
        <authorList>
            <person name="Akparov Z."/>
            <person name="Amiraslanov A."/>
            <person name="Hajiyeva S."/>
            <person name="Abbasov M."/>
            <person name="Kaur K."/>
            <person name="Hamwieh A."/>
            <person name="Solovyev V."/>
            <person name="Salamov A."/>
            <person name="Braich B."/>
            <person name="Kosarev P."/>
            <person name="Mahmoud A."/>
            <person name="Hajiyev E."/>
            <person name="Babayeva S."/>
            <person name="Izzatullayeva V."/>
            <person name="Mammadov A."/>
            <person name="Mammadov A."/>
            <person name="Sharifova S."/>
            <person name="Ojaghi J."/>
            <person name="Eynullazada K."/>
            <person name="Bayramov B."/>
            <person name="Abdulazimova A."/>
            <person name="Shahmuradov I."/>
        </authorList>
    </citation>
    <scope>NUCLEOTIDE SEQUENCE [LARGE SCALE GENOMIC DNA]</scope>
    <source>
        <strain evidence="7">AG2017</strain>
        <strain evidence="9">cv. AG2017</strain>
        <tissue evidence="7">Leaf</tissue>
    </source>
</reference>
<accession>A0A218XPT5</accession>
<evidence type="ECO:0000313" key="8">
    <source>
        <dbReference type="Proteomes" id="UP000197138"/>
    </source>
</evidence>
<dbReference type="Gene3D" id="3.30.40.10">
    <property type="entry name" value="Zinc/RING finger domain, C3HC4 (zinc finger)"/>
    <property type="match status" value="1"/>
</dbReference>
<dbReference type="STRING" id="22663.A0A218XPT5"/>
<dbReference type="EMBL" id="MTKT01001090">
    <property type="protein sequence ID" value="OWM86282.1"/>
    <property type="molecule type" value="Genomic_DNA"/>
</dbReference>
<dbReference type="AlphaFoldDB" id="A0A218XPT5"/>
<feature type="domain" description="RING-type" evidence="5">
    <location>
        <begin position="107"/>
        <end position="149"/>
    </location>
</feature>
<dbReference type="GO" id="GO:0061630">
    <property type="term" value="F:ubiquitin protein ligase activity"/>
    <property type="evidence" value="ECO:0007669"/>
    <property type="project" value="TreeGrafter"/>
</dbReference>
<proteinExistence type="predicted"/>
<dbReference type="SMART" id="SM00184">
    <property type="entry name" value="RING"/>
    <property type="match status" value="1"/>
</dbReference>
<keyword evidence="9" id="KW-1185">Reference proteome</keyword>
<dbReference type="InterPro" id="IPR001841">
    <property type="entry name" value="Znf_RING"/>
</dbReference>
<reference evidence="6" key="2">
    <citation type="submission" date="2017-06" db="EMBL/GenBank/DDBJ databases">
        <title>The pomegranate genome and the genomics of punicalagin biosynthesis.</title>
        <authorList>
            <person name="Xu C."/>
        </authorList>
    </citation>
    <scope>NUCLEOTIDE SEQUENCE [LARGE SCALE GENOMIC DNA]</scope>
    <source>
        <tissue evidence="6">Fresh leaf</tissue>
    </source>
</reference>
<dbReference type="Pfam" id="PF13639">
    <property type="entry name" value="zf-RING_2"/>
    <property type="match status" value="1"/>
</dbReference>
<dbReference type="GO" id="GO:0016567">
    <property type="term" value="P:protein ubiquitination"/>
    <property type="evidence" value="ECO:0007669"/>
    <property type="project" value="TreeGrafter"/>
</dbReference>
<dbReference type="OrthoDB" id="8062037at2759"/>
<evidence type="ECO:0000256" key="3">
    <source>
        <dbReference type="ARBA" id="ARBA00022833"/>
    </source>
</evidence>
<keyword evidence="3" id="KW-0862">Zinc</keyword>
<evidence type="ECO:0000256" key="4">
    <source>
        <dbReference type="PROSITE-ProRule" id="PRU00175"/>
    </source>
</evidence>